<dbReference type="Proteomes" id="UP001589774">
    <property type="component" value="Unassembled WGS sequence"/>
</dbReference>
<dbReference type="GO" id="GO:0016787">
    <property type="term" value="F:hydrolase activity"/>
    <property type="evidence" value="ECO:0007669"/>
    <property type="project" value="UniProtKB-KW"/>
</dbReference>
<dbReference type="RefSeq" id="WP_130857577.1">
    <property type="nucleotide sequence ID" value="NZ_JBHLWO010000002.1"/>
</dbReference>
<dbReference type="InterPro" id="IPR012341">
    <property type="entry name" value="6hp_glycosidase-like_sf"/>
</dbReference>
<dbReference type="InterPro" id="IPR008928">
    <property type="entry name" value="6-hairpin_glycosidase_sf"/>
</dbReference>
<accession>A0ABV6HI91</accession>
<proteinExistence type="inferred from homology"/>
<organism evidence="3 4">
    <name type="scientific">Olivibacter oleidegradans</name>
    <dbReference type="NCBI Taxonomy" id="760123"/>
    <lineage>
        <taxon>Bacteria</taxon>
        <taxon>Pseudomonadati</taxon>
        <taxon>Bacteroidota</taxon>
        <taxon>Sphingobacteriia</taxon>
        <taxon>Sphingobacteriales</taxon>
        <taxon>Sphingobacteriaceae</taxon>
        <taxon>Olivibacter</taxon>
    </lineage>
</organism>
<comment type="caution">
    <text evidence="3">The sequence shown here is derived from an EMBL/GenBank/DDBJ whole genome shotgun (WGS) entry which is preliminary data.</text>
</comment>
<dbReference type="EMBL" id="JBHLWO010000002">
    <property type="protein sequence ID" value="MFC0318582.1"/>
    <property type="molecule type" value="Genomic_DNA"/>
</dbReference>
<comment type="similarity">
    <text evidence="2">Belongs to the glycosyl hydrolase 88 family.</text>
</comment>
<dbReference type="Gene3D" id="1.50.10.10">
    <property type="match status" value="1"/>
</dbReference>
<dbReference type="InterPro" id="IPR052369">
    <property type="entry name" value="UG_Glycosaminoglycan_Hydrolase"/>
</dbReference>
<sequence length="418" mass="48558">MIFIFVNTRQSDLKQPKRIASQCSVAIACQLLFYYLFLPHLSYSQVIPKEKEMWQLAERQSKLMIKELATVHQSDTSLVSPRSLSEKGDLIVVKRSDWTSGFFPGVLWYLYEYTGNQDWKREARRLTTMIEDEQYNGRTHDMGFKIYCSVGNGYRLTDDPHDREVLIQAAKTLATRFNPKVGCIRSWDHNNDKWDFPVIIDNMLNLELLFAATKLTGDSSFYKIAVSHANTTMKNHFRADYSTYHVVDYNPETGNVRKKNTHQGYRDESTWARGQAWALYGYTMCYRETRDRRYLKQADHIAKWLFSQPNMPNDLVPYWDFNAPQIPNESRDVSAAAVMASALLELSGFSKERNAYREKATRLLNSLIDHYTTNIGRNRGFILMHSTGSKPAGMEVDKPLSYADYYFLEALLRARKLK</sequence>
<keyword evidence="1 3" id="KW-0378">Hydrolase</keyword>
<gene>
    <name evidence="3" type="ORF">ACFFI0_09685</name>
</gene>
<dbReference type="PANTHER" id="PTHR36845">
    <property type="entry name" value="HYDROLASE, PUTATIVE (AFU_ORTHOLOGUE AFUA_7G05090)-RELATED"/>
    <property type="match status" value="1"/>
</dbReference>
<dbReference type="InterPro" id="IPR010905">
    <property type="entry name" value="Glyco_hydro_88"/>
</dbReference>
<keyword evidence="4" id="KW-1185">Reference proteome</keyword>
<dbReference type="PANTHER" id="PTHR36845:SF1">
    <property type="entry name" value="HYDROLASE, PUTATIVE (AFU_ORTHOLOGUE AFUA_7G05090)-RELATED"/>
    <property type="match status" value="1"/>
</dbReference>
<evidence type="ECO:0000313" key="3">
    <source>
        <dbReference type="EMBL" id="MFC0318582.1"/>
    </source>
</evidence>
<name>A0ABV6HI91_9SPHI</name>
<evidence type="ECO:0000256" key="1">
    <source>
        <dbReference type="ARBA" id="ARBA00022801"/>
    </source>
</evidence>
<evidence type="ECO:0000313" key="4">
    <source>
        <dbReference type="Proteomes" id="UP001589774"/>
    </source>
</evidence>
<reference evidence="3 4" key="1">
    <citation type="submission" date="2024-09" db="EMBL/GenBank/DDBJ databases">
        <authorList>
            <person name="Sun Q."/>
            <person name="Mori K."/>
        </authorList>
    </citation>
    <scope>NUCLEOTIDE SEQUENCE [LARGE SCALE GENOMIC DNA]</scope>
    <source>
        <strain evidence="3 4">CCM 7765</strain>
    </source>
</reference>
<dbReference type="SUPFAM" id="SSF48208">
    <property type="entry name" value="Six-hairpin glycosidases"/>
    <property type="match status" value="1"/>
</dbReference>
<protein>
    <submittedName>
        <fullName evidence="3">Glycoside hydrolase family 88 protein</fullName>
    </submittedName>
</protein>
<dbReference type="Pfam" id="PF07470">
    <property type="entry name" value="Glyco_hydro_88"/>
    <property type="match status" value="1"/>
</dbReference>
<evidence type="ECO:0000256" key="2">
    <source>
        <dbReference type="ARBA" id="ARBA00038358"/>
    </source>
</evidence>